<evidence type="ECO:0000313" key="1">
    <source>
        <dbReference type="EMBL" id="JAH83509.1"/>
    </source>
</evidence>
<organism evidence="1">
    <name type="scientific">Anguilla anguilla</name>
    <name type="common">European freshwater eel</name>
    <name type="synonym">Muraena anguilla</name>
    <dbReference type="NCBI Taxonomy" id="7936"/>
    <lineage>
        <taxon>Eukaryota</taxon>
        <taxon>Metazoa</taxon>
        <taxon>Chordata</taxon>
        <taxon>Craniata</taxon>
        <taxon>Vertebrata</taxon>
        <taxon>Euteleostomi</taxon>
        <taxon>Actinopterygii</taxon>
        <taxon>Neopterygii</taxon>
        <taxon>Teleostei</taxon>
        <taxon>Anguilliformes</taxon>
        <taxon>Anguillidae</taxon>
        <taxon>Anguilla</taxon>
    </lineage>
</organism>
<proteinExistence type="predicted"/>
<dbReference type="EMBL" id="GBXM01025068">
    <property type="protein sequence ID" value="JAH83509.1"/>
    <property type="molecule type" value="Transcribed_RNA"/>
</dbReference>
<reference evidence="1" key="1">
    <citation type="submission" date="2014-11" db="EMBL/GenBank/DDBJ databases">
        <authorList>
            <person name="Amaro Gonzalez C."/>
        </authorList>
    </citation>
    <scope>NUCLEOTIDE SEQUENCE</scope>
</reference>
<sequence>MVFDKCHSNLLRPEQISCQQVMNDHALLRQKCFSQNKEN</sequence>
<dbReference type="AlphaFoldDB" id="A0A0E9VZD9"/>
<protein>
    <submittedName>
        <fullName evidence="1">Uncharacterized protein</fullName>
    </submittedName>
</protein>
<name>A0A0E9VZD9_ANGAN</name>
<reference evidence="1" key="2">
    <citation type="journal article" date="2015" name="Fish Shellfish Immunol.">
        <title>Early steps in the European eel (Anguilla anguilla)-Vibrio vulnificus interaction in the gills: Role of the RtxA13 toxin.</title>
        <authorList>
            <person name="Callol A."/>
            <person name="Pajuelo D."/>
            <person name="Ebbesson L."/>
            <person name="Teles M."/>
            <person name="MacKenzie S."/>
            <person name="Amaro C."/>
        </authorList>
    </citation>
    <scope>NUCLEOTIDE SEQUENCE</scope>
</reference>
<accession>A0A0E9VZD9</accession>